<feature type="region of interest" description="Disordered" evidence="1">
    <location>
        <begin position="1"/>
        <end position="22"/>
    </location>
</feature>
<reference evidence="2" key="1">
    <citation type="submission" date="2014-12" db="EMBL/GenBank/DDBJ databases">
        <title>Insight into the proteome of Arion vulgaris.</title>
        <authorList>
            <person name="Aradska J."/>
            <person name="Bulat T."/>
            <person name="Smidak R."/>
            <person name="Sarate P."/>
            <person name="Gangsoo J."/>
            <person name="Sialana F."/>
            <person name="Bilban M."/>
            <person name="Lubec G."/>
        </authorList>
    </citation>
    <scope>NUCLEOTIDE SEQUENCE</scope>
    <source>
        <tissue evidence="2">Skin</tissue>
    </source>
</reference>
<protein>
    <submittedName>
        <fullName evidence="2">Uncharacterized protein</fullName>
    </submittedName>
</protein>
<feature type="compositionally biased region" description="Low complexity" evidence="1">
    <location>
        <begin position="45"/>
        <end position="55"/>
    </location>
</feature>
<feature type="non-terminal residue" evidence="2">
    <location>
        <position position="1"/>
    </location>
</feature>
<feature type="region of interest" description="Disordered" evidence="1">
    <location>
        <begin position="42"/>
        <end position="92"/>
    </location>
</feature>
<accession>A0A0B7BZM4</accession>
<name>A0A0B7BZM4_9EUPU</name>
<dbReference type="EMBL" id="HACG01051516">
    <property type="protein sequence ID" value="CEK98387.1"/>
    <property type="molecule type" value="Transcribed_RNA"/>
</dbReference>
<evidence type="ECO:0000313" key="2">
    <source>
        <dbReference type="EMBL" id="CEK98387.1"/>
    </source>
</evidence>
<feature type="non-terminal residue" evidence="2">
    <location>
        <position position="92"/>
    </location>
</feature>
<gene>
    <name evidence="2" type="primary">ORF218584</name>
</gene>
<evidence type="ECO:0000256" key="1">
    <source>
        <dbReference type="SAM" id="MobiDB-lite"/>
    </source>
</evidence>
<organism evidence="2">
    <name type="scientific">Arion vulgaris</name>
    <dbReference type="NCBI Taxonomy" id="1028688"/>
    <lineage>
        <taxon>Eukaryota</taxon>
        <taxon>Metazoa</taxon>
        <taxon>Spiralia</taxon>
        <taxon>Lophotrochozoa</taxon>
        <taxon>Mollusca</taxon>
        <taxon>Gastropoda</taxon>
        <taxon>Heterobranchia</taxon>
        <taxon>Euthyneura</taxon>
        <taxon>Panpulmonata</taxon>
        <taxon>Eupulmonata</taxon>
        <taxon>Stylommatophora</taxon>
        <taxon>Helicina</taxon>
        <taxon>Arionoidea</taxon>
        <taxon>Arionidae</taxon>
        <taxon>Arion</taxon>
    </lineage>
</organism>
<sequence length="92" mass="10328">NITKYGVLDLPSPMLTSTDLDSYDTNSRFQVSTNVDWNSEFSRNLSTTSTKLSTSRPQPNPKINPPDSTLKTNSNTNHKKEASSRSPYLEDF</sequence>
<proteinExistence type="predicted"/>
<dbReference type="AlphaFoldDB" id="A0A0B7BZM4"/>
<feature type="compositionally biased region" description="Polar residues" evidence="1">
    <location>
        <begin position="66"/>
        <end position="76"/>
    </location>
</feature>